<dbReference type="Gene3D" id="2.40.30.170">
    <property type="match status" value="1"/>
</dbReference>
<dbReference type="PROSITE" id="PS00543">
    <property type="entry name" value="HLYD_FAMILY"/>
    <property type="match status" value="1"/>
</dbReference>
<keyword evidence="8 9" id="KW-0472">Membrane</keyword>
<evidence type="ECO:0000313" key="15">
    <source>
        <dbReference type="Proteomes" id="UP000597507"/>
    </source>
</evidence>
<proteinExistence type="inferred from homology"/>
<gene>
    <name evidence="14" type="primary">aprE</name>
    <name evidence="14" type="ORF">GCM10010964_11870</name>
</gene>
<comment type="caution">
    <text evidence="14">The sequence shown here is derived from an EMBL/GenBank/DDBJ whole genome shotgun (WGS) entry which is preliminary data.</text>
</comment>
<dbReference type="GO" id="GO:0005886">
    <property type="term" value="C:plasma membrane"/>
    <property type="evidence" value="ECO:0007669"/>
    <property type="project" value="UniProtKB-SubCell"/>
</dbReference>
<dbReference type="RefSeq" id="WP_188899097.1">
    <property type="nucleotide sequence ID" value="NZ_BMKS01000003.1"/>
</dbReference>
<evidence type="ECO:0000256" key="10">
    <source>
        <dbReference type="SAM" id="Coils"/>
    </source>
</evidence>
<evidence type="ECO:0000256" key="11">
    <source>
        <dbReference type="SAM" id="MobiDB-lite"/>
    </source>
</evidence>
<feature type="domain" description="AprE-like long alpha-helical hairpin" evidence="12">
    <location>
        <begin position="155"/>
        <end position="343"/>
    </location>
</feature>
<dbReference type="PRINTS" id="PR01490">
    <property type="entry name" value="RTXTOXIND"/>
</dbReference>
<evidence type="ECO:0000259" key="12">
    <source>
        <dbReference type="Pfam" id="PF25994"/>
    </source>
</evidence>
<evidence type="ECO:0000256" key="3">
    <source>
        <dbReference type="ARBA" id="ARBA00022448"/>
    </source>
</evidence>
<dbReference type="AlphaFoldDB" id="A0A8J3EBF0"/>
<keyword evidence="15" id="KW-1185">Reference proteome</keyword>
<dbReference type="GO" id="GO:0009306">
    <property type="term" value="P:protein secretion"/>
    <property type="evidence" value="ECO:0007669"/>
    <property type="project" value="InterPro"/>
</dbReference>
<dbReference type="Proteomes" id="UP000597507">
    <property type="component" value="Unassembled WGS sequence"/>
</dbReference>
<feature type="compositionally biased region" description="Pro residues" evidence="11">
    <location>
        <begin position="20"/>
        <end position="37"/>
    </location>
</feature>
<dbReference type="InterPro" id="IPR058781">
    <property type="entry name" value="HH_AprE-like"/>
</dbReference>
<evidence type="ECO:0000256" key="2">
    <source>
        <dbReference type="ARBA" id="ARBA00009477"/>
    </source>
</evidence>
<dbReference type="PANTHER" id="PTHR30386">
    <property type="entry name" value="MEMBRANE FUSION SUBUNIT OF EMRAB-TOLC MULTIDRUG EFFLUX PUMP"/>
    <property type="match status" value="1"/>
</dbReference>
<dbReference type="EMBL" id="BMKS01000003">
    <property type="protein sequence ID" value="GGG25521.1"/>
    <property type="molecule type" value="Genomic_DNA"/>
</dbReference>
<dbReference type="InterPro" id="IPR006144">
    <property type="entry name" value="Secretion_HlyD_CS"/>
</dbReference>
<comment type="subcellular location">
    <subcellularLocation>
        <location evidence="1 9">Cell inner membrane</location>
        <topology evidence="1 9">Single-pass membrane protein</topology>
    </subcellularLocation>
</comment>
<keyword evidence="7 9" id="KW-1133">Transmembrane helix</keyword>
<evidence type="ECO:0000256" key="8">
    <source>
        <dbReference type="ARBA" id="ARBA00023136"/>
    </source>
</evidence>
<dbReference type="InterPro" id="IPR010129">
    <property type="entry name" value="T1SS_HlyD"/>
</dbReference>
<protein>
    <recommendedName>
        <fullName evidence="9">Membrane fusion protein (MFP) family protein</fullName>
    </recommendedName>
</protein>
<keyword evidence="6 9" id="KW-0812">Transmembrane</keyword>
<evidence type="ECO:0000256" key="4">
    <source>
        <dbReference type="ARBA" id="ARBA00022475"/>
    </source>
</evidence>
<dbReference type="InterPro" id="IPR050739">
    <property type="entry name" value="MFP"/>
</dbReference>
<feature type="region of interest" description="Disordered" evidence="11">
    <location>
        <begin position="1"/>
        <end position="48"/>
    </location>
</feature>
<comment type="similarity">
    <text evidence="2 9">Belongs to the membrane fusion protein (MFP) (TC 8.A.1) family.</text>
</comment>
<dbReference type="PANTHER" id="PTHR30386:SF17">
    <property type="entry name" value="ALKALINE PROTEASE SECRETION PROTEIN APRE"/>
    <property type="match status" value="1"/>
</dbReference>
<dbReference type="Pfam" id="PF25994">
    <property type="entry name" value="HH_AprE"/>
    <property type="match status" value="1"/>
</dbReference>
<evidence type="ECO:0000256" key="6">
    <source>
        <dbReference type="ARBA" id="ARBA00022692"/>
    </source>
</evidence>
<keyword evidence="3 9" id="KW-0813">Transport</keyword>
<feature type="coiled-coil region" evidence="10">
    <location>
        <begin position="228"/>
        <end position="255"/>
    </location>
</feature>
<evidence type="ECO:0000256" key="7">
    <source>
        <dbReference type="ARBA" id="ARBA00022989"/>
    </source>
</evidence>
<organism evidence="14 15">
    <name type="scientific">Caldovatus sediminis</name>
    <dbReference type="NCBI Taxonomy" id="2041189"/>
    <lineage>
        <taxon>Bacteria</taxon>
        <taxon>Pseudomonadati</taxon>
        <taxon>Pseudomonadota</taxon>
        <taxon>Alphaproteobacteria</taxon>
        <taxon>Acetobacterales</taxon>
        <taxon>Roseomonadaceae</taxon>
        <taxon>Caldovatus</taxon>
    </lineage>
</organism>
<dbReference type="Pfam" id="PF26002">
    <property type="entry name" value="Beta-barrel_AprE"/>
    <property type="match status" value="1"/>
</dbReference>
<dbReference type="InterPro" id="IPR058982">
    <property type="entry name" value="Beta-barrel_AprE"/>
</dbReference>
<evidence type="ECO:0000256" key="5">
    <source>
        <dbReference type="ARBA" id="ARBA00022519"/>
    </source>
</evidence>
<evidence type="ECO:0000256" key="9">
    <source>
        <dbReference type="RuleBase" id="RU365093"/>
    </source>
</evidence>
<reference evidence="14 15" key="1">
    <citation type="journal article" date="2014" name="Int. J. Syst. Evol. Microbiol.">
        <title>Complete genome sequence of Corynebacterium casei LMG S-19264T (=DSM 44701T), isolated from a smear-ripened cheese.</title>
        <authorList>
            <consortium name="US DOE Joint Genome Institute (JGI-PGF)"/>
            <person name="Walter F."/>
            <person name="Albersmeier A."/>
            <person name="Kalinowski J."/>
            <person name="Ruckert C."/>
        </authorList>
    </citation>
    <scope>NUCLEOTIDE SEQUENCE [LARGE SCALE GENOMIC DNA]</scope>
    <source>
        <strain evidence="14 15">CGMCC 1.16330</strain>
    </source>
</reference>
<keyword evidence="5 9" id="KW-0997">Cell inner membrane</keyword>
<keyword evidence="4 9" id="KW-1003">Cell membrane</keyword>
<feature type="domain" description="AprE-like beta-barrel" evidence="13">
    <location>
        <begin position="385"/>
        <end position="474"/>
    </location>
</feature>
<feature type="transmembrane region" description="Helical" evidence="9">
    <location>
        <begin position="80"/>
        <end position="99"/>
    </location>
</feature>
<evidence type="ECO:0000259" key="13">
    <source>
        <dbReference type="Pfam" id="PF26002"/>
    </source>
</evidence>
<evidence type="ECO:0000313" key="14">
    <source>
        <dbReference type="EMBL" id="GGG25521.1"/>
    </source>
</evidence>
<keyword evidence="10" id="KW-0175">Coiled coil</keyword>
<feature type="coiled-coil region" evidence="10">
    <location>
        <begin position="294"/>
        <end position="343"/>
    </location>
</feature>
<dbReference type="NCBIfam" id="TIGR01843">
    <property type="entry name" value="type_I_hlyD"/>
    <property type="match status" value="1"/>
</dbReference>
<sequence>MSLTTTPPRSDTALAERPRAAPPAAAPARPPAPPPPGGRDQAVGPRRVGLPAFPAAGGALRPPVEEILDAPRPRTRGPMLFGFISMLLFFGGFGAWSVLAPLSEAAIAPGVIKVEGQRRTIQHMEGGYVREILARDGDRVERGQVLMRLDDIQSGANLEALRSQRWALLAQDARLSAELARLREIAFPQDLLAAEDPRARDAVAGQRALFEARQASLASQISVLQARIDQQNAVRDSAEGTLRSARQQLESFRQEEADIGPLVRQGLIQRPRLLQIQRSATEQEARITAAQADIDRASHAILEARSQIRQIEDQRLQEVSAELREVRSRLAEVEERLRAAQDVAQRRDIVAPEPGIVVNSRVFTIGAVVRPGDAVMDLTPLQDRLIAEVMVQPNDIDVVYPGLRTEVRLPAFKQRLVPFLHGEVTYVASDVTMDERTRHSYYRAFVLIDPEQLERLPNVQLVPGMPVEAYIQVGERSFFRYMIQPILDSFHRAFREQ</sequence>
<name>A0A8J3EBF0_9PROT</name>
<accession>A0A8J3EBF0</accession>
<evidence type="ECO:0000256" key="1">
    <source>
        <dbReference type="ARBA" id="ARBA00004377"/>
    </source>
</evidence>